<proteinExistence type="predicted"/>
<dbReference type="NCBIfam" id="TIGR01643">
    <property type="entry name" value="YD_repeat_2x"/>
    <property type="match status" value="5"/>
</dbReference>
<evidence type="ECO:0000313" key="4">
    <source>
        <dbReference type="Proteomes" id="UP000320857"/>
    </source>
</evidence>
<accession>A0A5P0YZY1</accession>
<dbReference type="InterPro" id="IPR050708">
    <property type="entry name" value="T6SS_VgrG/RHS"/>
</dbReference>
<evidence type="ECO:0000259" key="2">
    <source>
        <dbReference type="Pfam" id="PF25023"/>
    </source>
</evidence>
<name>A0A5P0YZY1_9ACTN</name>
<dbReference type="InterPro" id="IPR056823">
    <property type="entry name" value="TEN-like_YD-shell"/>
</dbReference>
<dbReference type="Pfam" id="PF25023">
    <property type="entry name" value="TEN_YD-shell"/>
    <property type="match status" value="1"/>
</dbReference>
<comment type="caution">
    <text evidence="3">The sequence shown here is derived from an EMBL/GenBank/DDBJ whole genome shotgun (WGS) entry which is preliminary data.</text>
</comment>
<keyword evidence="1" id="KW-0677">Repeat</keyword>
<dbReference type="InterPro" id="IPR031325">
    <property type="entry name" value="RHS_repeat"/>
</dbReference>
<protein>
    <submittedName>
        <fullName evidence="3">Type IV secretion protein Rhs</fullName>
    </submittedName>
</protein>
<dbReference type="PANTHER" id="PTHR32305">
    <property type="match status" value="1"/>
</dbReference>
<dbReference type="AlphaFoldDB" id="A0A5P0YZY1"/>
<sequence>FCPTPDYRATQASRLWLHTVEDRNGNRITFHRLPDGTPTAVTHTGGYHVDVSCAAGRITELAVVGPDGPTTVMSYRYDGDGNLSDVVNSSALPLKFGYDDQARITSWTDRNNDVYRYVYDRDGRVVETIGPDGALSSRFDYDMAGGVTLYTDATGAVTRYQHNELHQVVATTDPLGNTTRSTWTRDDRLLTHTDPLGNTTRLEWDDYGNLLAVHHSDGSTSSSTYNHLNLPATSTSPDGTTVSLAYDERGNLTAVTAPDGAVTHLTHD</sequence>
<dbReference type="EMBL" id="VJYK02000650">
    <property type="protein sequence ID" value="MQS05512.1"/>
    <property type="molecule type" value="Genomic_DNA"/>
</dbReference>
<feature type="non-terminal residue" evidence="3">
    <location>
        <position position="268"/>
    </location>
</feature>
<dbReference type="SUPFAM" id="SSF63829">
    <property type="entry name" value="Calcium-dependent phosphotriesterase"/>
    <property type="match status" value="1"/>
</dbReference>
<dbReference type="Pfam" id="PF05593">
    <property type="entry name" value="RHS_repeat"/>
    <property type="match status" value="1"/>
</dbReference>
<dbReference type="InterPro" id="IPR006530">
    <property type="entry name" value="YD"/>
</dbReference>
<evidence type="ECO:0000256" key="1">
    <source>
        <dbReference type="ARBA" id="ARBA00022737"/>
    </source>
</evidence>
<dbReference type="Proteomes" id="UP000320857">
    <property type="component" value="Unassembled WGS sequence"/>
</dbReference>
<reference evidence="3 4" key="1">
    <citation type="submission" date="2019-10" db="EMBL/GenBank/DDBJ databases">
        <title>Streptomyces sp. nov., a novel actinobacterium isolated from alkaline environment.</title>
        <authorList>
            <person name="Golinska P."/>
        </authorList>
    </citation>
    <scope>NUCLEOTIDE SEQUENCE [LARGE SCALE GENOMIC DNA]</scope>
    <source>
        <strain evidence="3 4">OF1</strain>
    </source>
</reference>
<feature type="non-terminal residue" evidence="3">
    <location>
        <position position="1"/>
    </location>
</feature>
<feature type="domain" description="Teneurin-like YD-shell" evidence="2">
    <location>
        <begin position="69"/>
        <end position="217"/>
    </location>
</feature>
<gene>
    <name evidence="3" type="ORF">FNX44_027520</name>
</gene>
<evidence type="ECO:0000313" key="3">
    <source>
        <dbReference type="EMBL" id="MQS05512.1"/>
    </source>
</evidence>
<keyword evidence="4" id="KW-1185">Reference proteome</keyword>
<dbReference type="PANTHER" id="PTHR32305:SF15">
    <property type="entry name" value="PROTEIN RHSA-RELATED"/>
    <property type="match status" value="1"/>
</dbReference>
<organism evidence="3 4">
    <name type="scientific">Streptomyces alkaliterrae</name>
    <dbReference type="NCBI Taxonomy" id="2213162"/>
    <lineage>
        <taxon>Bacteria</taxon>
        <taxon>Bacillati</taxon>
        <taxon>Actinomycetota</taxon>
        <taxon>Actinomycetes</taxon>
        <taxon>Kitasatosporales</taxon>
        <taxon>Streptomycetaceae</taxon>
        <taxon>Streptomyces</taxon>
    </lineage>
</organism>
<dbReference type="Gene3D" id="2.180.10.10">
    <property type="entry name" value="RHS repeat-associated core"/>
    <property type="match status" value="2"/>
</dbReference>